<dbReference type="Proteomes" id="UP000267978">
    <property type="component" value="Unassembled WGS sequence"/>
</dbReference>
<feature type="non-terminal residue" evidence="1">
    <location>
        <position position="150"/>
    </location>
</feature>
<accession>A0AB74A5K1</accession>
<dbReference type="EMBL" id="RBNO01000061">
    <property type="protein sequence ID" value="RML25845.1"/>
    <property type="molecule type" value="Genomic_DNA"/>
</dbReference>
<dbReference type="AlphaFoldDB" id="A0AB74A5K1"/>
<proteinExistence type="predicted"/>
<name>A0AB74A5K1_PSESX</name>
<reference evidence="1 2" key="1">
    <citation type="submission" date="2018-08" db="EMBL/GenBank/DDBJ databases">
        <title>Recombination of ecologically and evolutionarily significant loci maintains genetic cohesion in the Pseudomonas syringae species complex.</title>
        <authorList>
            <person name="Dillon M."/>
            <person name="Thakur S."/>
            <person name="Almeida R.N.D."/>
            <person name="Weir B.S."/>
            <person name="Guttman D.S."/>
        </authorList>
    </citation>
    <scope>NUCLEOTIDE SEQUENCE [LARGE SCALE GENOMIC DNA]</scope>
    <source>
        <strain evidence="1 2">ICMP 3946</strain>
    </source>
</reference>
<evidence type="ECO:0000313" key="2">
    <source>
        <dbReference type="Proteomes" id="UP000267978"/>
    </source>
</evidence>
<comment type="caution">
    <text evidence="1">The sequence shown here is derived from an EMBL/GenBank/DDBJ whole genome shotgun (WGS) entry which is preliminary data.</text>
</comment>
<protein>
    <submittedName>
        <fullName evidence="1">Uncharacterized protein</fullName>
    </submittedName>
</protein>
<organism evidence="1 2">
    <name type="scientific">Pseudomonas syringae pv. lapsa</name>
    <dbReference type="NCBI Taxonomy" id="199201"/>
    <lineage>
        <taxon>Bacteria</taxon>
        <taxon>Pseudomonadati</taxon>
        <taxon>Pseudomonadota</taxon>
        <taxon>Gammaproteobacteria</taxon>
        <taxon>Pseudomonadales</taxon>
        <taxon>Pseudomonadaceae</taxon>
        <taxon>Pseudomonas</taxon>
        <taxon>Pseudomonas syringae</taxon>
    </lineage>
</organism>
<gene>
    <name evidence="1" type="ORF">ALQ98_101292</name>
</gene>
<sequence length="150" mass="16119">MAPDVCRCELGRSDFHRFDSGLRVGAFTGHRAAAGKARVRSDPDAALGLCDLSAALSAVAGRAGSVGQGLIGRTQSVLTHFSFLRVGMQFVTLCVTQGFCDVRWMGGRLRSPFRPSASYFDEAKVTKTFRSGFRPDFVGFLRPVTDPGVA</sequence>
<evidence type="ECO:0000313" key="1">
    <source>
        <dbReference type="EMBL" id="RML25845.1"/>
    </source>
</evidence>